<evidence type="ECO:0000256" key="1">
    <source>
        <dbReference type="ARBA" id="ARBA00009437"/>
    </source>
</evidence>
<keyword evidence="3" id="KW-0238">DNA-binding</keyword>
<evidence type="ECO:0000313" key="7">
    <source>
        <dbReference type="Proteomes" id="UP001500642"/>
    </source>
</evidence>
<dbReference type="Gene3D" id="3.40.190.10">
    <property type="entry name" value="Periplasmic binding protein-like II"/>
    <property type="match status" value="2"/>
</dbReference>
<dbReference type="PANTHER" id="PTHR30346:SF29">
    <property type="entry name" value="LYSR SUBSTRATE-BINDING"/>
    <property type="match status" value="1"/>
</dbReference>
<evidence type="ECO:0000256" key="2">
    <source>
        <dbReference type="ARBA" id="ARBA00023015"/>
    </source>
</evidence>
<gene>
    <name evidence="6" type="ORF">GCM10023167_05410</name>
</gene>
<dbReference type="Pfam" id="PF03466">
    <property type="entry name" value="LysR_substrate"/>
    <property type="match status" value="1"/>
</dbReference>
<protein>
    <recommendedName>
        <fullName evidence="5">LysR substrate-binding domain-containing protein</fullName>
    </recommendedName>
</protein>
<evidence type="ECO:0000256" key="3">
    <source>
        <dbReference type="ARBA" id="ARBA00023125"/>
    </source>
</evidence>
<dbReference type="EMBL" id="BAABGL010000002">
    <property type="protein sequence ID" value="GAA4384538.1"/>
    <property type="molecule type" value="Genomic_DNA"/>
</dbReference>
<keyword evidence="2" id="KW-0805">Transcription regulation</keyword>
<dbReference type="Proteomes" id="UP001500642">
    <property type="component" value="Unassembled WGS sequence"/>
</dbReference>
<keyword evidence="4" id="KW-0804">Transcription</keyword>
<comment type="similarity">
    <text evidence="1">Belongs to the LysR transcriptional regulatory family.</text>
</comment>
<sequence>MLLEKLLSGRIDAALLFDWEDRRTHLPATLRSTALVDDPADVIMHRGHRLAGRARVTLADVRAETWTSAPRNAICHRWLLSLFAGSDVQPRIEHWALEYDTQLAFVTHAGALALVPRVGRPELGPGLVAVELADSTIARTIRLVWRASMDRAPAIGALRTVLGEVVEHLGPGVRAL</sequence>
<accession>A0ABP8J421</accession>
<evidence type="ECO:0000259" key="5">
    <source>
        <dbReference type="Pfam" id="PF03466"/>
    </source>
</evidence>
<comment type="caution">
    <text evidence="6">The sequence shown here is derived from an EMBL/GenBank/DDBJ whole genome shotgun (WGS) entry which is preliminary data.</text>
</comment>
<organism evidence="6 7">
    <name type="scientific">Brevibacterium pityocampae</name>
    <dbReference type="NCBI Taxonomy" id="506594"/>
    <lineage>
        <taxon>Bacteria</taxon>
        <taxon>Bacillati</taxon>
        <taxon>Actinomycetota</taxon>
        <taxon>Actinomycetes</taxon>
        <taxon>Micrococcales</taxon>
        <taxon>Brevibacteriaceae</taxon>
        <taxon>Brevibacterium</taxon>
    </lineage>
</organism>
<dbReference type="SUPFAM" id="SSF53850">
    <property type="entry name" value="Periplasmic binding protein-like II"/>
    <property type="match status" value="1"/>
</dbReference>
<feature type="domain" description="LysR substrate-binding" evidence="5">
    <location>
        <begin position="2"/>
        <end position="165"/>
    </location>
</feature>
<proteinExistence type="inferred from homology"/>
<evidence type="ECO:0000313" key="6">
    <source>
        <dbReference type="EMBL" id="GAA4384538.1"/>
    </source>
</evidence>
<dbReference type="PANTHER" id="PTHR30346">
    <property type="entry name" value="TRANSCRIPTIONAL DUAL REGULATOR HCAR-RELATED"/>
    <property type="match status" value="1"/>
</dbReference>
<evidence type="ECO:0000256" key="4">
    <source>
        <dbReference type="ARBA" id="ARBA00023163"/>
    </source>
</evidence>
<keyword evidence="7" id="KW-1185">Reference proteome</keyword>
<name>A0ABP8J421_9MICO</name>
<reference evidence="7" key="1">
    <citation type="journal article" date="2019" name="Int. J. Syst. Evol. Microbiol.">
        <title>The Global Catalogue of Microorganisms (GCM) 10K type strain sequencing project: providing services to taxonomists for standard genome sequencing and annotation.</title>
        <authorList>
            <consortium name="The Broad Institute Genomics Platform"/>
            <consortium name="The Broad Institute Genome Sequencing Center for Infectious Disease"/>
            <person name="Wu L."/>
            <person name="Ma J."/>
        </authorList>
    </citation>
    <scope>NUCLEOTIDE SEQUENCE [LARGE SCALE GENOMIC DNA]</scope>
    <source>
        <strain evidence="7">JCM 17808</strain>
    </source>
</reference>
<dbReference type="InterPro" id="IPR005119">
    <property type="entry name" value="LysR_subst-bd"/>
</dbReference>